<feature type="region of interest" description="Disordered" evidence="3">
    <location>
        <begin position="256"/>
        <end position="283"/>
    </location>
</feature>
<feature type="compositionally biased region" description="Basic and acidic residues" evidence="3">
    <location>
        <begin position="256"/>
        <end position="274"/>
    </location>
</feature>
<feature type="compositionally biased region" description="Polar residues" evidence="3">
    <location>
        <begin position="957"/>
        <end position="982"/>
    </location>
</feature>
<dbReference type="SUPFAM" id="SSF57756">
    <property type="entry name" value="Retrovirus zinc finger-like domains"/>
    <property type="match status" value="1"/>
</dbReference>
<keyword evidence="2" id="KW-0175">Coiled coil</keyword>
<feature type="domain" description="Integrase catalytic" evidence="5">
    <location>
        <begin position="783"/>
        <end position="866"/>
    </location>
</feature>
<dbReference type="SUPFAM" id="SSF56672">
    <property type="entry name" value="DNA/RNA polymerases"/>
    <property type="match status" value="1"/>
</dbReference>
<feature type="region of interest" description="Disordered" evidence="3">
    <location>
        <begin position="1930"/>
        <end position="1960"/>
    </location>
</feature>
<evidence type="ECO:0000313" key="6">
    <source>
        <dbReference type="EMBL" id="ABB46561.1"/>
    </source>
</evidence>
<dbReference type="Pfam" id="PF00665">
    <property type="entry name" value="rve"/>
    <property type="match status" value="1"/>
</dbReference>
<keyword evidence="1" id="KW-0479">Metal-binding</keyword>
<dbReference type="PROSITE" id="PS50158">
    <property type="entry name" value="ZF_CCHC"/>
    <property type="match status" value="1"/>
</dbReference>
<feature type="coiled-coil region" evidence="2">
    <location>
        <begin position="393"/>
        <end position="455"/>
    </location>
</feature>
<dbReference type="Gene3D" id="3.30.420.10">
    <property type="entry name" value="Ribonuclease H-like superfamily/Ribonuclease H"/>
    <property type="match status" value="1"/>
</dbReference>
<keyword evidence="1" id="KW-0863">Zinc-finger</keyword>
<reference evidence="6" key="2">
    <citation type="submission" date="2003-05" db="EMBL/GenBank/DDBJ databases">
        <authorList>
            <person name="Buell C.R."/>
            <person name="Wing R.A."/>
            <person name="McCombie W.R."/>
            <person name="Messing J."/>
            <person name="Yuan Q."/>
            <person name="Ouyang S."/>
        </authorList>
    </citation>
    <scope>NUCLEOTIDE SEQUENCE</scope>
</reference>
<proteinExistence type="predicted"/>
<feature type="region of interest" description="Disordered" evidence="3">
    <location>
        <begin position="919"/>
        <end position="996"/>
    </location>
</feature>
<dbReference type="Pfam" id="PF13976">
    <property type="entry name" value="gag_pre-integrs"/>
    <property type="match status" value="1"/>
</dbReference>
<dbReference type="InterPro" id="IPR001584">
    <property type="entry name" value="Integrase_cat-core"/>
</dbReference>
<evidence type="ECO:0000259" key="4">
    <source>
        <dbReference type="PROSITE" id="PS50158"/>
    </source>
</evidence>
<dbReference type="PANTHER" id="PTHR11439">
    <property type="entry name" value="GAG-POL-RELATED RETROTRANSPOSON"/>
    <property type="match status" value="1"/>
</dbReference>
<dbReference type="CDD" id="cd09272">
    <property type="entry name" value="RNase_HI_RT_Ty1"/>
    <property type="match status" value="1"/>
</dbReference>
<dbReference type="Pfam" id="PF14223">
    <property type="entry name" value="Retrotran_gag_2"/>
    <property type="match status" value="1"/>
</dbReference>
<dbReference type="InterPro" id="IPR013103">
    <property type="entry name" value="RVT_2"/>
</dbReference>
<evidence type="ECO:0000256" key="3">
    <source>
        <dbReference type="SAM" id="MobiDB-lite"/>
    </source>
</evidence>
<dbReference type="SUPFAM" id="SSF53098">
    <property type="entry name" value="Ribonuclease H-like"/>
    <property type="match status" value="1"/>
</dbReference>
<reference evidence="6" key="1">
    <citation type="journal article" date="2003" name="Science">
        <title>In-depth view of structure, activity, and evolution of rice chromosome 10.</title>
        <authorList>
            <consortium name="Rice Chromosome 10 Sequencing Consortium"/>
        </authorList>
    </citation>
    <scope>NUCLEOTIDE SEQUENCE [LARGE SCALE GENOMIC DNA]</scope>
</reference>
<feature type="coiled-coil region" evidence="2">
    <location>
        <begin position="176"/>
        <end position="205"/>
    </location>
</feature>
<dbReference type="SMART" id="SM00343">
    <property type="entry name" value="ZnF_C2HC"/>
    <property type="match status" value="1"/>
</dbReference>
<feature type="region of interest" description="Disordered" evidence="3">
    <location>
        <begin position="1"/>
        <end position="42"/>
    </location>
</feature>
<dbReference type="Pfam" id="PF00098">
    <property type="entry name" value="zf-CCHC"/>
    <property type="match status" value="1"/>
</dbReference>
<dbReference type="Gene3D" id="4.10.60.10">
    <property type="entry name" value="Zinc finger, CCHC-type"/>
    <property type="match status" value="1"/>
</dbReference>
<dbReference type="GO" id="GO:0008270">
    <property type="term" value="F:zinc ion binding"/>
    <property type="evidence" value="ECO:0007669"/>
    <property type="project" value="UniProtKB-KW"/>
</dbReference>
<dbReference type="InterPro" id="IPR043502">
    <property type="entry name" value="DNA/RNA_pol_sf"/>
</dbReference>
<feature type="region of interest" description="Disordered" evidence="3">
    <location>
        <begin position="1851"/>
        <end position="1878"/>
    </location>
</feature>
<feature type="region of interest" description="Disordered" evidence="3">
    <location>
        <begin position="1477"/>
        <end position="1519"/>
    </location>
</feature>
<organism evidence="6">
    <name type="scientific">Oryza sativa subsp. japonica</name>
    <name type="common">Rice</name>
    <dbReference type="NCBI Taxonomy" id="39947"/>
    <lineage>
        <taxon>Eukaryota</taxon>
        <taxon>Viridiplantae</taxon>
        <taxon>Streptophyta</taxon>
        <taxon>Embryophyta</taxon>
        <taxon>Tracheophyta</taxon>
        <taxon>Spermatophyta</taxon>
        <taxon>Magnoliopsida</taxon>
        <taxon>Liliopsida</taxon>
        <taxon>Poales</taxon>
        <taxon>Poaceae</taxon>
        <taxon>BOP clade</taxon>
        <taxon>Oryzoideae</taxon>
        <taxon>Oryzeae</taxon>
        <taxon>Oryzinae</taxon>
        <taxon>Oryza</taxon>
        <taxon>Oryza sativa</taxon>
    </lineage>
</organism>
<dbReference type="EMBL" id="DP000086">
    <property type="protein sequence ID" value="ABB46561.1"/>
    <property type="molecule type" value="Genomic_DNA"/>
</dbReference>
<protein>
    <submittedName>
        <fullName evidence="6">Retrotransposon protein, putative, Ty1-copia subclass</fullName>
    </submittedName>
</protein>
<dbReference type="InterPro" id="IPR025724">
    <property type="entry name" value="GAG-pre-integrase_dom"/>
</dbReference>
<dbReference type="GO" id="GO:0015074">
    <property type="term" value="P:DNA integration"/>
    <property type="evidence" value="ECO:0007669"/>
    <property type="project" value="InterPro"/>
</dbReference>
<dbReference type="Pfam" id="PF25597">
    <property type="entry name" value="SH3_retrovirus"/>
    <property type="match status" value="1"/>
</dbReference>
<feature type="compositionally biased region" description="Acidic residues" evidence="3">
    <location>
        <begin position="1940"/>
        <end position="1952"/>
    </location>
</feature>
<feature type="region of interest" description="Disordered" evidence="3">
    <location>
        <begin position="1532"/>
        <end position="1566"/>
    </location>
</feature>
<evidence type="ECO:0000256" key="2">
    <source>
        <dbReference type="SAM" id="Coils"/>
    </source>
</evidence>
<accession>Q33BK8</accession>
<name>Q33BK8_ORYSJ</name>
<evidence type="ECO:0000256" key="1">
    <source>
        <dbReference type="PROSITE-ProRule" id="PRU00047"/>
    </source>
</evidence>
<gene>
    <name evidence="6" type="ordered locus">LOC_Os10g01020</name>
</gene>
<dbReference type="PROSITE" id="PS50994">
    <property type="entry name" value="INTEGRASE"/>
    <property type="match status" value="1"/>
</dbReference>
<dbReference type="PANTHER" id="PTHR11439:SF483">
    <property type="entry name" value="PEPTIDE SYNTHASE GLIP-LIKE, PUTATIVE (AFU_ORTHOLOGUE AFUA_3G12920)-RELATED"/>
    <property type="match status" value="1"/>
</dbReference>
<feature type="compositionally biased region" description="Gly residues" evidence="3">
    <location>
        <begin position="1"/>
        <end position="14"/>
    </location>
</feature>
<reference evidence="6" key="3">
    <citation type="submission" date="2006-07" db="EMBL/GenBank/DDBJ databases">
        <authorList>
            <person name="Buell R."/>
        </authorList>
    </citation>
    <scope>NUCLEOTIDE SEQUENCE</scope>
</reference>
<sequence length="1991" mass="226373">MSGQAGDGNDGGKGANIPYDYPSTSISYNPEDPTKEDDENKHKNAQAANAILSALSGSTDSVRESKMEILKGQFERFVMLDGESPSDMYDRLSKIVNEIKGLGSKDMTDEVVVKKMVRAITPRNFTLVTIIRERPDYKTLTPHDLLGRILAHDMLVQESKDVIQYINQSSTASIKKEDLALKAKEEEEENRKSKSKAEIDDEEMALFVKKFGKFMRRSGFFKGGSSKHYSNKSSGRHSARVCYVCKEPGHFIADCPHLKDGSHIKEDKKKDEKKEKHKHSKSEHYGQAHLGMIFGSDSKSSSSDEEGVATFAVKPSSPPRLFNYSSDENAKVPSPLKSFNVDLVSDEEDEVEDEVMDDELFKSITKESLPHLSELLGRIEDQYVTLERQETLLIHEKERSHELKSELAKEREKNEALVRLYKQTKESHANLEVANAQLQERVDGLDKAYLTLEEKFKTLKNSVSLPSEPSCSKIVPSNEPCVRCKDIDIEACATNSISLSALQKQNEKLMGLLHNGLLKCHMDSKALKEYLGYQRDNFYHQGLGYVPPPKEKVDKSVLIRRPQGLSNFVKAKSILPNDYASHCSFDASYVLRKNASCRVVAKYVGPRGKNISIKRVLWVPKTLVTNMRGPKQGKVMGLGKIAISNDLSIANVLLVKSLNYNLLSVSQLCSMGYNCLFTDVDVTVYRRNDSSVVFKDVLKGKLYLVDFSSSKAKHETCLVAKSNTGWLWHRRLAHVGMRNLHKLLKHDHILGQTNVQFEKDRVCSAYQAGKQIGAHHPVKNVMTTTRPLELLHMDLFGPIAYLSIGGNKYGLVIVDDFSRFTWVFFLHDKSETQAIFKKFARRAQNEFDLKIKNIRSDNGKEFKNTKCYILNKKARSSKFAPKVDEGFLLGYGSNECAYRVFNKTSGIVEIARDVTFEETNGSQVEQVDSHVLGEEEDPSEAIKRLALGDVRPREPQQGVSSSTQVEPPTSTQANDPSISSLDQGEEGEQVPPSPINLARPRIHQSIQRDHPTDNILGDINKGVSTRSRIANFCEHYSFVSSLEPLRVEEALNDPDWVMAMQEELNNFTQNEVWNLVERARQNVIGTKWIFRNKQDEAGVVIRNKARLVAQGFTQIEGLDFGETFAPVARLESIRILLAFVTNLNFKLYQMDVKSTFLNGPMNELVYVEQPPGFEDPKYPNRVYKLHKALYGLKQAPRACEEFSRMMTKRFEMSMMGELKFFLVLQIKQLKEGTFICQTKYLKDMLKKFGMENAKPIHTPMPSNGHLDFNEQGKDVDQKVYRSIIGSLLYLCASRPDIMLSVCMCARFQAAPKECHLVAMKRILRYLVHTPNLGLWYPKGARFDLIGYANVDYAGCKVDRKSTSGTCQFLGRSLVSWSSKKQNSVVLSTTEAEYVSAGSCCAQLLWMKQTLRDYGLNVSKIPLLCDNESAIKIANNPIQHSRTKHIDIRHHFLRDHSIRGDIDIQHVRTDKQLADIFTKPLDEARMPPRKQTSHKSKRPRDRSPTPSSHDDSDSDWSGGEDAVPQVAWVARRSTQAHGGGGDGEGSSRQPQTPPHQPNVPIGPLRIHTPERDPAVIHQVYDWWRKSEVVAPRRDEDLRSFRRTATDLRFWTLFQQDFYESVIKSKTHPTVPMQWINWEELQAHNDPVIDSVIANCDLMGIRSFMTLQQNWCNEVIAQFYATVYFDRYRAMHWMTQGSWYSVSYQQLAEIWGFRLRSLLNLDDLHNLQILANTELLPLYTPNDPNVVLGKVDGLKPYFAYLNRMFRRSFVPKDGDASSINHLSRTVLLRFDPPPHRFHVYHFVWEEIRMASIQYKKGLVYAPHIMWMIETVTQLQFRHDVTHSQLQLRLLKAPRSSAARDIPSSSTQPPPAPERPASVARREPSPLFRILRSLFGLCSTEAKKNHRLRNSAKKTARDVKFLKARYYEDHHIDIPPSPPGFEAEPDEPEDEEIEDPFAGLPSDFDFFGYGHGYGYPPPRPSLESSSHRPLFLVS</sequence>
<dbReference type="InterPro" id="IPR001878">
    <property type="entry name" value="Znf_CCHC"/>
</dbReference>
<evidence type="ECO:0000259" key="5">
    <source>
        <dbReference type="PROSITE" id="PS50994"/>
    </source>
</evidence>
<dbReference type="Pfam" id="PF07727">
    <property type="entry name" value="RVT_2"/>
    <property type="match status" value="2"/>
</dbReference>
<dbReference type="InterPro" id="IPR012337">
    <property type="entry name" value="RNaseH-like_sf"/>
</dbReference>
<dbReference type="InterPro" id="IPR036397">
    <property type="entry name" value="RNaseH_sf"/>
</dbReference>
<keyword evidence="1" id="KW-0862">Zinc</keyword>
<dbReference type="InterPro" id="IPR057670">
    <property type="entry name" value="SH3_retrovirus"/>
</dbReference>
<dbReference type="GO" id="GO:0003676">
    <property type="term" value="F:nucleic acid binding"/>
    <property type="evidence" value="ECO:0007669"/>
    <property type="project" value="InterPro"/>
</dbReference>
<dbReference type="InterPro" id="IPR036875">
    <property type="entry name" value="Znf_CCHC_sf"/>
</dbReference>
<feature type="domain" description="CCHC-type" evidence="4">
    <location>
        <begin position="242"/>
        <end position="256"/>
    </location>
</feature>
<feature type="compositionally biased region" description="Basic residues" evidence="3">
    <location>
        <begin position="1486"/>
        <end position="1499"/>
    </location>
</feature>